<protein>
    <recommendedName>
        <fullName evidence="3">Lipoprotein</fullName>
    </recommendedName>
</protein>
<reference evidence="1" key="2">
    <citation type="submission" date="2022-10" db="EMBL/GenBank/DDBJ databases">
        <authorList>
            <person name="Trinh H.N."/>
        </authorList>
    </citation>
    <scope>NUCLEOTIDE SEQUENCE</scope>
    <source>
        <strain evidence="1">RN2-1</strain>
    </source>
</reference>
<name>A0AA41YP01_9PROT</name>
<evidence type="ECO:0008006" key="3">
    <source>
        <dbReference type="Google" id="ProtNLM"/>
    </source>
</evidence>
<proteinExistence type="predicted"/>
<keyword evidence="2" id="KW-1185">Reference proteome</keyword>
<evidence type="ECO:0000313" key="1">
    <source>
        <dbReference type="EMBL" id="MCW3476036.1"/>
    </source>
</evidence>
<organism evidence="1 2">
    <name type="scientific">Limobrevibacterium gyesilva</name>
    <dbReference type="NCBI Taxonomy" id="2991712"/>
    <lineage>
        <taxon>Bacteria</taxon>
        <taxon>Pseudomonadati</taxon>
        <taxon>Pseudomonadota</taxon>
        <taxon>Alphaproteobacteria</taxon>
        <taxon>Acetobacterales</taxon>
        <taxon>Acetobacteraceae</taxon>
        <taxon>Limobrevibacterium</taxon>
    </lineage>
</organism>
<comment type="caution">
    <text evidence="1">The sequence shown here is derived from an EMBL/GenBank/DDBJ whole genome shotgun (WGS) entry which is preliminary data.</text>
</comment>
<gene>
    <name evidence="1" type="ORF">OL599_15765</name>
</gene>
<evidence type="ECO:0000313" key="2">
    <source>
        <dbReference type="Proteomes" id="UP001165679"/>
    </source>
</evidence>
<dbReference type="EMBL" id="JAPDNT010000014">
    <property type="protein sequence ID" value="MCW3476036.1"/>
    <property type="molecule type" value="Genomic_DNA"/>
</dbReference>
<dbReference type="RefSeq" id="WP_264714775.1">
    <property type="nucleotide sequence ID" value="NZ_JAPDNT010000014.1"/>
</dbReference>
<accession>A0AA41YP01</accession>
<dbReference type="Proteomes" id="UP001165679">
    <property type="component" value="Unassembled WGS sequence"/>
</dbReference>
<dbReference type="PROSITE" id="PS51257">
    <property type="entry name" value="PROKAR_LIPOPROTEIN"/>
    <property type="match status" value="1"/>
</dbReference>
<reference evidence="1" key="1">
    <citation type="submission" date="2022-09" db="EMBL/GenBank/DDBJ databases">
        <title>Rhodovastum sp. nov. RN2-1 isolated from soil in Seongnam, South Korea.</title>
        <authorList>
            <person name="Le N.T."/>
        </authorList>
    </citation>
    <scope>NUCLEOTIDE SEQUENCE</scope>
    <source>
        <strain evidence="1">RN2-1</strain>
    </source>
</reference>
<sequence length="288" mass="29756">MFSRLALFLLLGLLAGCGSLPRPFEGNPGATALRLAQPPPARLAVPAPGTAFLTDAASDSLARNLAAALVDQEVPAVADAPGRTDWRLIITAETRGETIVPGYTVQDPAGVDQGATEGLPISAASWAAAAPATLKQAAADAAPRVASLLTHIEAARRQSDPNSLVNRPARVAFTGVTGAPGDGNQSLTRQIRDQLSKLGQVLQDTDQGADFTLVGEVKTAPIAGGQMRVEIQWLVKDARGAEAGRVVQLNEVPRGTLDGYWGDIALVVAQEAAGGVRDVIVNQGGAKR</sequence>
<dbReference type="AlphaFoldDB" id="A0AA41YP01"/>